<dbReference type="Gene3D" id="1.25.40.380">
    <property type="entry name" value="Protein of unknown function DUF1810"/>
    <property type="match status" value="1"/>
</dbReference>
<dbReference type="AlphaFoldDB" id="A0A7M3T7B9"/>
<gene>
    <name evidence="1" type="ORF">G5B40_14100</name>
</gene>
<dbReference type="SUPFAM" id="SSF140736">
    <property type="entry name" value="Rv1873-like"/>
    <property type="match status" value="1"/>
</dbReference>
<evidence type="ECO:0000313" key="2">
    <source>
        <dbReference type="Proteomes" id="UP000503336"/>
    </source>
</evidence>
<keyword evidence="2" id="KW-1185">Reference proteome</keyword>
<dbReference type="InterPro" id="IPR014937">
    <property type="entry name" value="DUF1810"/>
</dbReference>
<dbReference type="Pfam" id="PF08837">
    <property type="entry name" value="DUF1810"/>
    <property type="match status" value="1"/>
</dbReference>
<dbReference type="KEGG" id="hdh:G5B40_14100"/>
<protein>
    <submittedName>
        <fullName evidence="1">DUF1810 domain-containing protein</fullName>
    </submittedName>
</protein>
<reference evidence="1 2" key="1">
    <citation type="submission" date="2020-02" db="EMBL/GenBank/DDBJ databases">
        <title>complete genome sequence of Rhodobacteraceae bacterium.</title>
        <authorList>
            <person name="Park J."/>
            <person name="Kim Y.-S."/>
            <person name="Kim K.-H."/>
        </authorList>
    </citation>
    <scope>NUCLEOTIDE SEQUENCE [LARGE SCALE GENOMIC DNA]</scope>
    <source>
        <strain evidence="1 2">RR4-56</strain>
    </source>
</reference>
<evidence type="ECO:0000313" key="1">
    <source>
        <dbReference type="EMBL" id="QIE57900.1"/>
    </source>
</evidence>
<organism evidence="1 2">
    <name type="scientific">Pikeienuella piscinae</name>
    <dbReference type="NCBI Taxonomy" id="2748098"/>
    <lineage>
        <taxon>Bacteria</taxon>
        <taxon>Pseudomonadati</taxon>
        <taxon>Pseudomonadota</taxon>
        <taxon>Alphaproteobacteria</taxon>
        <taxon>Rhodobacterales</taxon>
        <taxon>Paracoccaceae</taxon>
        <taxon>Pikeienuella</taxon>
    </lineage>
</organism>
<sequence>MVDFDDLPDDEDDIDLERFEAQQDEPFQGDKRRSIYQQAVAELREGRKRSHWMWFVFPQCDGVPEYHGEKPSEMTLWFGVAGLAEATAYLEHETLGVRLRECFRICVESGERDATAIFGPVDAAKFRASATLFSRVEAADPIFTAALETFFDGRPCQATMALTGEAGGNR</sequence>
<dbReference type="Proteomes" id="UP000503336">
    <property type="component" value="Chromosome"/>
</dbReference>
<dbReference type="InterPro" id="IPR036287">
    <property type="entry name" value="Rv1873-like_sf"/>
</dbReference>
<proteinExistence type="predicted"/>
<name>A0A7M3T7B9_9RHOB</name>
<accession>A0A7M3T7B9</accession>
<dbReference type="EMBL" id="CP049056">
    <property type="protein sequence ID" value="QIE57900.1"/>
    <property type="molecule type" value="Genomic_DNA"/>
</dbReference>